<dbReference type="InterPro" id="IPR022572">
    <property type="entry name" value="DNA_rep/recomb_RecO_N"/>
</dbReference>
<dbReference type="Gene3D" id="1.20.1440.120">
    <property type="entry name" value="Recombination protein O, C-terminal domain"/>
    <property type="match status" value="1"/>
</dbReference>
<evidence type="ECO:0000256" key="4">
    <source>
        <dbReference type="ARBA" id="ARBA00023172"/>
    </source>
</evidence>
<keyword evidence="5 7" id="KW-0234">DNA repair</keyword>
<accession>A0A558AYW7</accession>
<dbReference type="GO" id="GO:0043590">
    <property type="term" value="C:bacterial nucleoid"/>
    <property type="evidence" value="ECO:0007669"/>
    <property type="project" value="TreeGrafter"/>
</dbReference>
<comment type="similarity">
    <text evidence="1 7">Belongs to the RecO family.</text>
</comment>
<dbReference type="HAMAP" id="MF_00201">
    <property type="entry name" value="RecO"/>
    <property type="match status" value="1"/>
</dbReference>
<name>A0A558AYW7_9STAP</name>
<dbReference type="SUPFAM" id="SSF57863">
    <property type="entry name" value="ArfGap/RecO-like zinc finger"/>
    <property type="match status" value="1"/>
</dbReference>
<dbReference type="RefSeq" id="WP_145286042.1">
    <property type="nucleotide sequence ID" value="NZ_VMSJ01000001.1"/>
</dbReference>
<dbReference type="PANTHER" id="PTHR33991:SF1">
    <property type="entry name" value="DNA REPAIR PROTEIN RECO"/>
    <property type="match status" value="1"/>
</dbReference>
<evidence type="ECO:0000256" key="3">
    <source>
        <dbReference type="ARBA" id="ARBA00022763"/>
    </source>
</evidence>
<dbReference type="Pfam" id="PF11967">
    <property type="entry name" value="RecO_N"/>
    <property type="match status" value="1"/>
</dbReference>
<dbReference type="GO" id="GO:0006302">
    <property type="term" value="P:double-strand break repair"/>
    <property type="evidence" value="ECO:0007669"/>
    <property type="project" value="TreeGrafter"/>
</dbReference>
<dbReference type="OrthoDB" id="9797083at2"/>
<dbReference type="InterPro" id="IPR003717">
    <property type="entry name" value="RecO"/>
</dbReference>
<evidence type="ECO:0000313" key="9">
    <source>
        <dbReference type="EMBL" id="TVT29434.1"/>
    </source>
</evidence>
<evidence type="ECO:0000256" key="1">
    <source>
        <dbReference type="ARBA" id="ARBA00007452"/>
    </source>
</evidence>
<evidence type="ECO:0000256" key="5">
    <source>
        <dbReference type="ARBA" id="ARBA00023204"/>
    </source>
</evidence>
<comment type="function">
    <text evidence="7">Involved in DNA repair and RecF pathway recombination.</text>
</comment>
<comment type="caution">
    <text evidence="9">The sequence shown here is derived from an EMBL/GenBank/DDBJ whole genome shotgun (WGS) entry which is preliminary data.</text>
</comment>
<reference evidence="9 10" key="1">
    <citation type="submission" date="2019-07" db="EMBL/GenBank/DDBJ databases">
        <title>Salinicoccus cyprini sp. nov., isolated from gastro-intestinal tract of mirror carp, Cyprinus carpio var. specularis, collected from Gobind Sagar Reservoir, Himachal Pradesh, India.</title>
        <authorList>
            <person name="Talwar C."/>
            <person name="Singh A.K."/>
            <person name="Lal R."/>
            <person name="Negi R.K."/>
        </authorList>
    </citation>
    <scope>NUCLEOTIDE SEQUENCE [LARGE SCALE GENOMIC DNA]</scope>
    <source>
        <strain evidence="9 10">CT19</strain>
    </source>
</reference>
<dbReference type="InterPro" id="IPR037278">
    <property type="entry name" value="ARFGAP/RecO"/>
</dbReference>
<dbReference type="Gene3D" id="2.40.50.140">
    <property type="entry name" value="Nucleic acid-binding proteins"/>
    <property type="match status" value="1"/>
</dbReference>
<protein>
    <recommendedName>
        <fullName evidence="2 7">DNA repair protein RecO</fullName>
    </recommendedName>
    <alternativeName>
        <fullName evidence="6 7">Recombination protein O</fullName>
    </alternativeName>
</protein>
<dbReference type="InterPro" id="IPR042242">
    <property type="entry name" value="RecO_C"/>
</dbReference>
<evidence type="ECO:0000256" key="2">
    <source>
        <dbReference type="ARBA" id="ARBA00021310"/>
    </source>
</evidence>
<dbReference type="SUPFAM" id="SSF50249">
    <property type="entry name" value="Nucleic acid-binding proteins"/>
    <property type="match status" value="1"/>
</dbReference>
<evidence type="ECO:0000259" key="8">
    <source>
        <dbReference type="Pfam" id="PF11967"/>
    </source>
</evidence>
<keyword evidence="4 7" id="KW-0233">DNA recombination</keyword>
<keyword evidence="3 7" id="KW-0227">DNA damage</keyword>
<dbReference type="EMBL" id="VMSJ01000001">
    <property type="protein sequence ID" value="TVT29434.1"/>
    <property type="molecule type" value="Genomic_DNA"/>
</dbReference>
<dbReference type="AlphaFoldDB" id="A0A558AYW7"/>
<sequence length="252" mass="28796">MIYQQKGVMIRQASYSESSRIITVLTEDGSQVPLMSRGFNKPKSPFIVLRQGIKEALFTYNRFKGIGTLNEVDVIQPFKKVNGDFTVYTYGSYIMELITRALEEDMKQDSFYRLLIRSFGLLEAESEPAGVTAFTAIKMLPYYGGQINVDECAVCKTRDRSLFTHYSFSHHSVICSRCADEETVRRAVPVSNRVLYLAGYMKHVPIDNVESVNISKENGRLLLSFIEMIYDEYTGVYFKSRRLIKSMEDAGQ</sequence>
<evidence type="ECO:0000256" key="6">
    <source>
        <dbReference type="ARBA" id="ARBA00033409"/>
    </source>
</evidence>
<keyword evidence="10" id="KW-1185">Reference proteome</keyword>
<dbReference type="PANTHER" id="PTHR33991">
    <property type="entry name" value="DNA REPAIR PROTEIN RECO"/>
    <property type="match status" value="1"/>
</dbReference>
<proteinExistence type="inferred from homology"/>
<dbReference type="NCBIfam" id="TIGR00613">
    <property type="entry name" value="reco"/>
    <property type="match status" value="1"/>
</dbReference>
<dbReference type="InterPro" id="IPR012340">
    <property type="entry name" value="NA-bd_OB-fold"/>
</dbReference>
<dbReference type="GO" id="GO:0006310">
    <property type="term" value="P:DNA recombination"/>
    <property type="evidence" value="ECO:0007669"/>
    <property type="project" value="UniProtKB-UniRule"/>
</dbReference>
<evidence type="ECO:0000313" key="10">
    <source>
        <dbReference type="Proteomes" id="UP000315103"/>
    </source>
</evidence>
<dbReference type="Pfam" id="PF02565">
    <property type="entry name" value="RecO_C"/>
    <property type="match status" value="1"/>
</dbReference>
<dbReference type="Proteomes" id="UP000315103">
    <property type="component" value="Unassembled WGS sequence"/>
</dbReference>
<organism evidence="9 10">
    <name type="scientific">Salinicoccus cyprini</name>
    <dbReference type="NCBI Taxonomy" id="2493691"/>
    <lineage>
        <taxon>Bacteria</taxon>
        <taxon>Bacillati</taxon>
        <taxon>Bacillota</taxon>
        <taxon>Bacilli</taxon>
        <taxon>Bacillales</taxon>
        <taxon>Staphylococcaceae</taxon>
        <taxon>Salinicoccus</taxon>
    </lineage>
</organism>
<evidence type="ECO:0000256" key="7">
    <source>
        <dbReference type="HAMAP-Rule" id="MF_00201"/>
    </source>
</evidence>
<gene>
    <name evidence="7 9" type="primary">recO</name>
    <name evidence="9" type="ORF">FO441_03890</name>
</gene>
<feature type="domain" description="DNA replication/recombination mediator RecO N-terminal" evidence="8">
    <location>
        <begin position="1"/>
        <end position="78"/>
    </location>
</feature>